<proteinExistence type="predicted"/>
<dbReference type="Proteomes" id="UP000296049">
    <property type="component" value="Unassembled WGS sequence"/>
</dbReference>
<reference evidence="2" key="1">
    <citation type="journal article" date="2013" name="Nat. Genet.">
        <title>The duck genome and transcriptome provide insight into an avian influenza virus reservoir species.</title>
        <authorList>
            <person name="Huang Y."/>
            <person name="Li Y."/>
            <person name="Burt D.W."/>
            <person name="Chen H."/>
            <person name="Zhang Y."/>
            <person name="Qian W."/>
            <person name="Kim H."/>
            <person name="Gan S."/>
            <person name="Zhao Y."/>
            <person name="Li J."/>
            <person name="Yi K."/>
            <person name="Feng H."/>
            <person name="Zhu P."/>
            <person name="Li B."/>
            <person name="Liu Q."/>
            <person name="Fairley S."/>
            <person name="Magor K.E."/>
            <person name="Du Z."/>
            <person name="Hu X."/>
            <person name="Goodman L."/>
            <person name="Tafer H."/>
            <person name="Vignal A."/>
            <person name="Lee T."/>
            <person name="Kim K.W."/>
            <person name="Sheng Z."/>
            <person name="An Y."/>
            <person name="Searle S."/>
            <person name="Herrero J."/>
            <person name="Groenen M.A."/>
            <person name="Crooijmans R.P."/>
            <person name="Faraut T."/>
            <person name="Cai Q."/>
            <person name="Webster R.G."/>
            <person name="Aldridge J.R."/>
            <person name="Warren W.C."/>
            <person name="Bartschat S."/>
            <person name="Kehr S."/>
            <person name="Marz M."/>
            <person name="Stadler P.F."/>
            <person name="Smith J."/>
            <person name="Kraus R.H."/>
            <person name="Zhao Y."/>
            <person name="Ren L."/>
            <person name="Fei J."/>
            <person name="Morisson M."/>
            <person name="Kaiser P."/>
            <person name="Griffin D.K."/>
            <person name="Rao M."/>
            <person name="Pitel F."/>
            <person name="Wang J."/>
            <person name="Li N."/>
        </authorList>
    </citation>
    <scope>NUCLEOTIDE SEQUENCE [LARGE SCALE GENOMIC DNA]</scope>
</reference>
<evidence type="ECO:0000313" key="1">
    <source>
        <dbReference type="EMBL" id="EOB02659.1"/>
    </source>
</evidence>
<protein>
    <submittedName>
        <fullName evidence="1">Uncharacterized protein</fullName>
    </submittedName>
</protein>
<evidence type="ECO:0000313" key="2">
    <source>
        <dbReference type="Proteomes" id="UP000296049"/>
    </source>
</evidence>
<keyword evidence="2" id="KW-1185">Reference proteome</keyword>
<gene>
    <name evidence="1" type="ORF">Anapl_06959</name>
</gene>
<dbReference type="AlphaFoldDB" id="R0LAE4"/>
<dbReference type="EMBL" id="KB742937">
    <property type="protein sequence ID" value="EOB02659.1"/>
    <property type="molecule type" value="Genomic_DNA"/>
</dbReference>
<accession>R0LAE4</accession>
<name>R0LAE4_ANAPL</name>
<organism evidence="1 2">
    <name type="scientific">Anas platyrhynchos</name>
    <name type="common">Mallard</name>
    <name type="synonym">Anas boschas</name>
    <dbReference type="NCBI Taxonomy" id="8839"/>
    <lineage>
        <taxon>Eukaryota</taxon>
        <taxon>Metazoa</taxon>
        <taxon>Chordata</taxon>
        <taxon>Craniata</taxon>
        <taxon>Vertebrata</taxon>
        <taxon>Euteleostomi</taxon>
        <taxon>Archelosauria</taxon>
        <taxon>Archosauria</taxon>
        <taxon>Dinosauria</taxon>
        <taxon>Saurischia</taxon>
        <taxon>Theropoda</taxon>
        <taxon>Coelurosauria</taxon>
        <taxon>Aves</taxon>
        <taxon>Neognathae</taxon>
        <taxon>Galloanserae</taxon>
        <taxon>Anseriformes</taxon>
        <taxon>Anatidae</taxon>
        <taxon>Anatinae</taxon>
        <taxon>Anas</taxon>
    </lineage>
</organism>
<sequence length="355" mass="38317">MLQTTVTNCAQLQGREWENLHRLALFPFPEHLPLLTAGTCLCKSWGSSSQLEAPALAARGSAAVAAWEGAQASSPCCQEGECFPATIVWGRQSSVFSSELRSPEMRTKGALDPSQDPFSIWFCVLHCTDASAAEGMELPMGPKGSIQLLFPRALFTSSVSPRSSLHRTSGAEPAAQCPIKMTSQLSAVAQVTVQLHVATESFFPSLVRLGRKDHAEVGSATRSFVGACPSSPQKLFLTLFLVVYFSQFPPASKGGNCHHSYQKAVSVVSHTIPDKTGCLASPHPDIQHSACPVVGRVWVEETETNGEREESWRNEVNVRQVSRPALSRWPSVVQGHSAERPLHGAEGRCACPEGQ</sequence>